<name>A0A915DLW2_9BILA</name>
<evidence type="ECO:0000313" key="2">
    <source>
        <dbReference type="WBParaSite" id="jg20953"/>
    </source>
</evidence>
<protein>
    <submittedName>
        <fullName evidence="2">Uncharacterized protein</fullName>
    </submittedName>
</protein>
<reference evidence="2" key="1">
    <citation type="submission" date="2022-11" db="UniProtKB">
        <authorList>
            <consortium name="WormBaseParasite"/>
        </authorList>
    </citation>
    <scope>IDENTIFICATION</scope>
</reference>
<keyword evidence="1" id="KW-1185">Reference proteome</keyword>
<organism evidence="1 2">
    <name type="scientific">Ditylenchus dipsaci</name>
    <dbReference type="NCBI Taxonomy" id="166011"/>
    <lineage>
        <taxon>Eukaryota</taxon>
        <taxon>Metazoa</taxon>
        <taxon>Ecdysozoa</taxon>
        <taxon>Nematoda</taxon>
        <taxon>Chromadorea</taxon>
        <taxon>Rhabditida</taxon>
        <taxon>Tylenchina</taxon>
        <taxon>Tylenchomorpha</taxon>
        <taxon>Sphaerularioidea</taxon>
        <taxon>Anguinidae</taxon>
        <taxon>Anguininae</taxon>
        <taxon>Ditylenchus</taxon>
    </lineage>
</organism>
<proteinExistence type="predicted"/>
<dbReference type="Proteomes" id="UP000887574">
    <property type="component" value="Unplaced"/>
</dbReference>
<dbReference type="AlphaFoldDB" id="A0A915DLW2"/>
<dbReference type="WBParaSite" id="jg20953">
    <property type="protein sequence ID" value="jg20953"/>
    <property type="gene ID" value="jg20953"/>
</dbReference>
<sequence>MAPSNFGDAQQDPAMEQLNQFSERAGIWFTESLTTDVLKFQKPLCDFVDCQKGASAYEIESMPKDSSIKKVIDNIRKPNGASDVDKDLKEVVLSRDFTITTKTNAFAMRFTS</sequence>
<accession>A0A915DLW2</accession>
<evidence type="ECO:0000313" key="1">
    <source>
        <dbReference type="Proteomes" id="UP000887574"/>
    </source>
</evidence>